<evidence type="ECO:0000313" key="3">
    <source>
        <dbReference type="Proteomes" id="UP001214854"/>
    </source>
</evidence>
<protein>
    <submittedName>
        <fullName evidence="2">Flagellar biosynthesis regulator FlaF</fullName>
    </submittedName>
</protein>
<comment type="caution">
    <text evidence="2">The sequence shown here is derived from an EMBL/GenBank/DDBJ whole genome shotgun (WGS) entry which is preliminary data.</text>
</comment>
<dbReference type="EMBL" id="JAQQKX010000011">
    <property type="protein sequence ID" value="MDC7684337.1"/>
    <property type="molecule type" value="Genomic_DNA"/>
</dbReference>
<evidence type="ECO:0000313" key="2">
    <source>
        <dbReference type="EMBL" id="MDC7684337.1"/>
    </source>
</evidence>
<dbReference type="InterPro" id="IPR010845">
    <property type="entry name" value="FlaF"/>
</dbReference>
<sequence length="136" mass="15202">MSLQAYQKATLRSEDPRQTEYRLFGQVTRALMEADRLDKSEIAKRMDALDWNRRLWSVLGSDCALAGNGLPEGLRAQIISLSIWVNRHTSMVMRSQEDIQPLIEVNRLIMQGLAPRDTSSPAQDAAFAGTVRGTLG</sequence>
<organism evidence="2 3">
    <name type="scientific">Asticcacaulis aquaticus</name>
    <dbReference type="NCBI Taxonomy" id="2984212"/>
    <lineage>
        <taxon>Bacteria</taxon>
        <taxon>Pseudomonadati</taxon>
        <taxon>Pseudomonadota</taxon>
        <taxon>Alphaproteobacteria</taxon>
        <taxon>Caulobacterales</taxon>
        <taxon>Caulobacteraceae</taxon>
        <taxon>Asticcacaulis</taxon>
    </lineage>
</organism>
<keyword evidence="3" id="KW-1185">Reference proteome</keyword>
<dbReference type="Proteomes" id="UP001214854">
    <property type="component" value="Unassembled WGS sequence"/>
</dbReference>
<dbReference type="Pfam" id="PF07309">
    <property type="entry name" value="FlaF"/>
    <property type="match status" value="1"/>
</dbReference>
<reference evidence="2 3" key="1">
    <citation type="submission" date="2023-01" db="EMBL/GenBank/DDBJ databases">
        <title>Novel species of the genus Asticcacaulis isolated from rivers.</title>
        <authorList>
            <person name="Lu H."/>
        </authorList>
    </citation>
    <scope>NUCLEOTIDE SEQUENCE [LARGE SCALE GENOMIC DNA]</scope>
    <source>
        <strain evidence="2 3">BYS171W</strain>
    </source>
</reference>
<proteinExistence type="predicted"/>
<keyword evidence="2" id="KW-0282">Flagellum</keyword>
<name>A0ABT5HWN0_9CAUL</name>
<feature type="region of interest" description="Disordered" evidence="1">
    <location>
        <begin position="115"/>
        <end position="136"/>
    </location>
</feature>
<gene>
    <name evidence="2" type="primary">flaF</name>
    <name evidence="2" type="ORF">PQU92_13700</name>
</gene>
<accession>A0ABT5HWN0</accession>
<dbReference type="NCBIfam" id="NF009435">
    <property type="entry name" value="PRK12794.1"/>
    <property type="match status" value="1"/>
</dbReference>
<evidence type="ECO:0000256" key="1">
    <source>
        <dbReference type="SAM" id="MobiDB-lite"/>
    </source>
</evidence>
<keyword evidence="2" id="KW-0969">Cilium</keyword>
<dbReference type="RefSeq" id="WP_272748810.1">
    <property type="nucleotide sequence ID" value="NZ_JAQQKX010000011.1"/>
</dbReference>
<keyword evidence="2" id="KW-0966">Cell projection</keyword>